<sequence>MLALRHLVAALSDGDERSGIGIVGGAALALRYFERESTVDIDAHLIGDHDRVLAAGREIAGANGWPDDWLNDRAAGFIPNYGRRATEWETLHDDGRIVIQVASADSLLAMKLRANRPGRDDGDIAKLMVICGIETVDAAEELYEDFYSGEALPDRAVRMVTRILEIGLPGRPEQPPTPEIG</sequence>
<dbReference type="Pfam" id="PF19502">
    <property type="entry name" value="DUF6036"/>
    <property type="match status" value="1"/>
</dbReference>
<dbReference type="OrthoDB" id="4376297at2"/>
<organism evidence="2 3">
    <name type="scientific">Agromyces bracchium</name>
    <dbReference type="NCBI Taxonomy" id="88376"/>
    <lineage>
        <taxon>Bacteria</taxon>
        <taxon>Bacillati</taxon>
        <taxon>Actinomycetota</taxon>
        <taxon>Actinomycetes</taxon>
        <taxon>Micrococcales</taxon>
        <taxon>Microbacteriaceae</taxon>
        <taxon>Agromyces</taxon>
    </lineage>
</organism>
<dbReference type="RefSeq" id="WP_155050502.1">
    <property type="nucleotide sequence ID" value="NZ_BAAAIB010000003.1"/>
</dbReference>
<comment type="caution">
    <text evidence="2">The sequence shown here is derived from an EMBL/GenBank/DDBJ whole genome shotgun (WGS) entry which is preliminary data.</text>
</comment>
<dbReference type="EMBL" id="WMLB01000010">
    <property type="protein sequence ID" value="MTH67381.1"/>
    <property type="molecule type" value="Genomic_DNA"/>
</dbReference>
<evidence type="ECO:0000313" key="3">
    <source>
        <dbReference type="Proteomes" id="UP000433071"/>
    </source>
</evidence>
<accession>A0A6I3M3E9</accession>
<dbReference type="Proteomes" id="UP000433071">
    <property type="component" value="Unassembled WGS sequence"/>
</dbReference>
<gene>
    <name evidence="2" type="ORF">GJ743_03215</name>
</gene>
<reference evidence="2 3" key="1">
    <citation type="submission" date="2019-11" db="EMBL/GenBank/DDBJ databases">
        <title>Agromyces kandeliae sp. nov., isolated from mangrove soil.</title>
        <authorList>
            <person name="Wang R."/>
        </authorList>
    </citation>
    <scope>NUCLEOTIDE SEQUENCE [LARGE SCALE GENOMIC DNA]</scope>
    <source>
        <strain evidence="2 3">JCM 11433</strain>
    </source>
</reference>
<dbReference type="InterPro" id="IPR045792">
    <property type="entry name" value="DUF6036"/>
</dbReference>
<dbReference type="AlphaFoldDB" id="A0A6I3M3E9"/>
<proteinExistence type="predicted"/>
<keyword evidence="3" id="KW-1185">Reference proteome</keyword>
<evidence type="ECO:0000259" key="1">
    <source>
        <dbReference type="Pfam" id="PF19502"/>
    </source>
</evidence>
<evidence type="ECO:0000313" key="2">
    <source>
        <dbReference type="EMBL" id="MTH67381.1"/>
    </source>
</evidence>
<name>A0A6I3M3E9_9MICO</name>
<feature type="domain" description="DUF6036" evidence="1">
    <location>
        <begin position="4"/>
        <end position="143"/>
    </location>
</feature>
<protein>
    <recommendedName>
        <fullName evidence="1">DUF6036 domain-containing protein</fullName>
    </recommendedName>
</protein>